<dbReference type="Pfam" id="PF12801">
    <property type="entry name" value="Fer4_5"/>
    <property type="match status" value="2"/>
</dbReference>
<keyword evidence="2" id="KW-1003">Cell membrane</keyword>
<dbReference type="InterPro" id="IPR011399">
    <property type="entry name" value="NosR"/>
</dbReference>
<protein>
    <submittedName>
        <fullName evidence="7">Transcriptional regulator NosR</fullName>
    </submittedName>
</protein>
<keyword evidence="5" id="KW-0812">Transmembrane</keyword>
<proteinExistence type="predicted"/>
<dbReference type="PIRSF" id="PIRSF036354">
    <property type="entry name" value="NosR"/>
    <property type="match status" value="1"/>
</dbReference>
<organism evidence="7 8">
    <name type="scientific">Marinobacterium aestuariivivens</name>
    <dbReference type="NCBI Taxonomy" id="1698799"/>
    <lineage>
        <taxon>Bacteria</taxon>
        <taxon>Pseudomonadati</taxon>
        <taxon>Pseudomonadota</taxon>
        <taxon>Gammaproteobacteria</taxon>
        <taxon>Oceanospirillales</taxon>
        <taxon>Oceanospirillaceae</taxon>
        <taxon>Marinobacterium</taxon>
    </lineage>
</organism>
<name>A0ABW2A550_9GAMM</name>
<reference evidence="8" key="1">
    <citation type="journal article" date="2019" name="Int. J. Syst. Evol. Microbiol.">
        <title>The Global Catalogue of Microorganisms (GCM) 10K type strain sequencing project: providing services to taxonomists for standard genome sequencing and annotation.</title>
        <authorList>
            <consortium name="The Broad Institute Genomics Platform"/>
            <consortium name="The Broad Institute Genome Sequencing Center for Infectious Disease"/>
            <person name="Wu L."/>
            <person name="Ma J."/>
        </authorList>
    </citation>
    <scope>NUCLEOTIDE SEQUENCE [LARGE SCALE GENOMIC DNA]</scope>
    <source>
        <strain evidence="8">NBRC 111756</strain>
    </source>
</reference>
<feature type="transmembrane region" description="Helical" evidence="5">
    <location>
        <begin position="451"/>
        <end position="470"/>
    </location>
</feature>
<dbReference type="InterPro" id="IPR007329">
    <property type="entry name" value="FMN-bd"/>
</dbReference>
<evidence type="ECO:0000313" key="8">
    <source>
        <dbReference type="Proteomes" id="UP001596422"/>
    </source>
</evidence>
<gene>
    <name evidence="7" type="primary">nosR</name>
    <name evidence="7" type="ORF">ACFQDL_22645</name>
</gene>
<evidence type="ECO:0000256" key="1">
    <source>
        <dbReference type="ARBA" id="ARBA00004236"/>
    </source>
</evidence>
<dbReference type="EMBL" id="JBHSWE010000001">
    <property type="protein sequence ID" value="MFC6672555.1"/>
    <property type="molecule type" value="Genomic_DNA"/>
</dbReference>
<evidence type="ECO:0000256" key="5">
    <source>
        <dbReference type="SAM" id="Phobius"/>
    </source>
</evidence>
<dbReference type="Pfam" id="PF04205">
    <property type="entry name" value="FMN_bind"/>
    <property type="match status" value="1"/>
</dbReference>
<dbReference type="NCBIfam" id="NF046105">
    <property type="entry name" value="TransRegNosR"/>
    <property type="match status" value="1"/>
</dbReference>
<comment type="subcellular location">
    <subcellularLocation>
        <location evidence="1">Cell membrane</location>
    </subcellularLocation>
</comment>
<accession>A0ABW2A550</accession>
<feature type="transmembrane region" description="Helical" evidence="5">
    <location>
        <begin position="597"/>
        <end position="614"/>
    </location>
</feature>
<dbReference type="InterPro" id="IPR052378">
    <property type="entry name" value="NosR_regulator"/>
</dbReference>
<evidence type="ECO:0000256" key="2">
    <source>
        <dbReference type="ARBA" id="ARBA00022475"/>
    </source>
</evidence>
<keyword evidence="3 5" id="KW-0472">Membrane</keyword>
<sequence length="724" mass="81568">MFKKISPLLHYILLLIIVISPSAFAVQGGLLQSPQELIRQVYPDADSIGDKEAVDGDGPLVRTIRQQDRILGYAFETADVVAIPAYSGKPINLLATIDPEGRFRSVHVLEHHEPILLVGIPEQKLFDFADQYKGLGIDDSVRVGRSNDENTVSLDAITGATVTVMVVNESLMRAAVKVGQALGIAELGNQAQQPAATIRKDDFEQADWQTLTGDGSIRRLHLTRREVNQAFAGTKAERGHGGKGPRADETFIDLYYAPLNVPTIGRNLLGESEYHWLMDQLAPGDQAIAVMANGEYSFKGNGYVRGGIFDRTQLLQDGTTISFHDSDHYRLSDVYIEGFPGFREMAIFIVRSAYEFDPGRPWQLELLVRRQVGALDSVFTSFHGEYQTPEKYLERPEPVAGAEAEGEPRPLWISIWYDKVFQIAVLAAGLAVLTLVIFFQDWLARRPKLLLRLRLAFLIYTVVFIGWYALGQLSVVNVFTFTHSLLGDFQWQLFLLDPMLFILWSFVAITLLLWGRGIYCGWLCPFGALQELINEGARKLRIRQFELPFAVHERLWAIKYIVLLLLFGISLESLQQAERFAEVEPFKTAIMLKFQREWGYVLYAGLLLLASVFTRKAFCRYLCPLGAALTIPGRFRMFDWLKRRHECGNPCKLCANECEVQAIHPDGHINGNECHYCLDCQMTYYNHSKCPPLVAREKRRRKGTASQAPTAGRSGARITAVEVE</sequence>
<evidence type="ECO:0000256" key="4">
    <source>
        <dbReference type="SAM" id="MobiDB-lite"/>
    </source>
</evidence>
<feature type="transmembrane region" description="Helical" evidence="5">
    <location>
        <begin position="420"/>
        <end position="439"/>
    </location>
</feature>
<dbReference type="PANTHER" id="PTHR30224">
    <property type="entry name" value="ELECTRON TRANSPORT PROTEIN"/>
    <property type="match status" value="1"/>
</dbReference>
<evidence type="ECO:0000259" key="6">
    <source>
        <dbReference type="SMART" id="SM00900"/>
    </source>
</evidence>
<feature type="domain" description="FMN-binding" evidence="6">
    <location>
        <begin position="85"/>
        <end position="178"/>
    </location>
</feature>
<dbReference type="RefSeq" id="WP_379910993.1">
    <property type="nucleotide sequence ID" value="NZ_JBHSWE010000001.1"/>
</dbReference>
<evidence type="ECO:0000256" key="3">
    <source>
        <dbReference type="ARBA" id="ARBA00023136"/>
    </source>
</evidence>
<feature type="transmembrane region" description="Helical" evidence="5">
    <location>
        <begin position="490"/>
        <end position="514"/>
    </location>
</feature>
<dbReference type="InterPro" id="IPR017896">
    <property type="entry name" value="4Fe4S_Fe-S-bd"/>
</dbReference>
<keyword evidence="8" id="KW-1185">Reference proteome</keyword>
<keyword evidence="5" id="KW-1133">Transmembrane helix</keyword>
<dbReference type="Proteomes" id="UP001596422">
    <property type="component" value="Unassembled WGS sequence"/>
</dbReference>
<evidence type="ECO:0000313" key="7">
    <source>
        <dbReference type="EMBL" id="MFC6672555.1"/>
    </source>
</evidence>
<dbReference type="SMART" id="SM00900">
    <property type="entry name" value="FMN_bind"/>
    <property type="match status" value="1"/>
</dbReference>
<comment type="caution">
    <text evidence="7">The sequence shown here is derived from an EMBL/GenBank/DDBJ whole genome shotgun (WGS) entry which is preliminary data.</text>
</comment>
<feature type="region of interest" description="Disordered" evidence="4">
    <location>
        <begin position="701"/>
        <end position="724"/>
    </location>
</feature>
<dbReference type="SUPFAM" id="SSF54862">
    <property type="entry name" value="4Fe-4S ferredoxins"/>
    <property type="match status" value="1"/>
</dbReference>
<dbReference type="PANTHER" id="PTHR30224:SF4">
    <property type="entry name" value="ELECTRON TRANSPORT PROTEIN YCCM-RELATED"/>
    <property type="match status" value="1"/>
</dbReference>